<dbReference type="AlphaFoldDB" id="A0A177APQ6"/>
<name>A0A177APQ6_9BILA</name>
<gene>
    <name evidence="1" type="ORF">A3Q56_08252</name>
</gene>
<evidence type="ECO:0000313" key="1">
    <source>
        <dbReference type="EMBL" id="OAF64009.1"/>
    </source>
</evidence>
<sequence>MINDIIQSLTDTPFECRNIAEKRSIIEFGRPTPLLITTANTRNFQMKWYEKIDWLCENKVIYNEIYNEVEFCFFISVQADETTDCAMYAQLSIIIRCVCKSKIIERFIGFFDI</sequence>
<proteinExistence type="predicted"/>
<reference evidence="1 2" key="1">
    <citation type="submission" date="2016-04" db="EMBL/GenBank/DDBJ databases">
        <title>The genome of Intoshia linei affirms orthonectids as highly simplified spiralians.</title>
        <authorList>
            <person name="Mikhailov K.V."/>
            <person name="Slusarev G.S."/>
            <person name="Nikitin M.A."/>
            <person name="Logacheva M.D."/>
            <person name="Penin A."/>
            <person name="Aleoshin V."/>
            <person name="Panchin Y.V."/>
        </authorList>
    </citation>
    <scope>NUCLEOTIDE SEQUENCE [LARGE SCALE GENOMIC DNA]</scope>
    <source>
        <strain evidence="1">Intl2013</strain>
        <tissue evidence="1">Whole animal</tissue>
    </source>
</reference>
<accession>A0A177APQ6</accession>
<feature type="non-terminal residue" evidence="1">
    <location>
        <position position="113"/>
    </location>
</feature>
<evidence type="ECO:0000313" key="2">
    <source>
        <dbReference type="Proteomes" id="UP000078046"/>
    </source>
</evidence>
<comment type="caution">
    <text evidence="1">The sequence shown here is derived from an EMBL/GenBank/DDBJ whole genome shotgun (WGS) entry which is preliminary data.</text>
</comment>
<keyword evidence="2" id="KW-1185">Reference proteome</keyword>
<protein>
    <submittedName>
        <fullName evidence="1">Uncharacterized protein</fullName>
    </submittedName>
</protein>
<dbReference type="EMBL" id="LWCA01002238">
    <property type="protein sequence ID" value="OAF64009.1"/>
    <property type="molecule type" value="Genomic_DNA"/>
</dbReference>
<dbReference type="Proteomes" id="UP000078046">
    <property type="component" value="Unassembled WGS sequence"/>
</dbReference>
<organism evidence="1 2">
    <name type="scientific">Intoshia linei</name>
    <dbReference type="NCBI Taxonomy" id="1819745"/>
    <lineage>
        <taxon>Eukaryota</taxon>
        <taxon>Metazoa</taxon>
        <taxon>Spiralia</taxon>
        <taxon>Lophotrochozoa</taxon>
        <taxon>Mesozoa</taxon>
        <taxon>Orthonectida</taxon>
        <taxon>Rhopaluridae</taxon>
        <taxon>Intoshia</taxon>
    </lineage>
</organism>
<dbReference type="OrthoDB" id="6122801at2759"/>